<dbReference type="Pfam" id="PF02558">
    <property type="entry name" value="ApbA"/>
    <property type="match status" value="1"/>
</dbReference>
<evidence type="ECO:0000313" key="7">
    <source>
        <dbReference type="EMBL" id="PIL14912.1"/>
    </source>
</evidence>
<name>A0A2G8R043_9RHOB</name>
<dbReference type="SUPFAM" id="SSF48179">
    <property type="entry name" value="6-phosphogluconate dehydrogenase C-terminal domain-like"/>
    <property type="match status" value="1"/>
</dbReference>
<evidence type="ECO:0000259" key="6">
    <source>
        <dbReference type="Pfam" id="PF02558"/>
    </source>
</evidence>
<accession>A0A2G8R043</accession>
<dbReference type="PANTHER" id="PTHR38015">
    <property type="entry name" value="BLR6086 PROTEIN"/>
    <property type="match status" value="1"/>
</dbReference>
<dbReference type="AlphaFoldDB" id="A0A2G8R043"/>
<dbReference type="GO" id="GO:0008677">
    <property type="term" value="F:2-dehydropantoate 2-reductase activity"/>
    <property type="evidence" value="ECO:0007669"/>
    <property type="project" value="UniProtKB-EC"/>
</dbReference>
<keyword evidence="8" id="KW-1185">Reference proteome</keyword>
<evidence type="ECO:0000256" key="2">
    <source>
        <dbReference type="ARBA" id="ARBA00019465"/>
    </source>
</evidence>
<dbReference type="InterPro" id="IPR003421">
    <property type="entry name" value="Opine_DH"/>
</dbReference>
<evidence type="ECO:0000313" key="8">
    <source>
        <dbReference type="Proteomes" id="UP000231259"/>
    </source>
</evidence>
<dbReference type="InterPro" id="IPR051729">
    <property type="entry name" value="Opine/Lysopine_DH"/>
</dbReference>
<dbReference type="InterPro" id="IPR013328">
    <property type="entry name" value="6PGD_dom2"/>
</dbReference>
<gene>
    <name evidence="7" type="ORF">P775_26125</name>
</gene>
<proteinExistence type="predicted"/>
<feature type="domain" description="Opine dehydrogenase" evidence="5">
    <location>
        <begin position="184"/>
        <end position="326"/>
    </location>
</feature>
<dbReference type="InterPro" id="IPR013332">
    <property type="entry name" value="KPR_N"/>
</dbReference>
<dbReference type="Proteomes" id="UP000231259">
    <property type="component" value="Unassembled WGS sequence"/>
</dbReference>
<dbReference type="Gene3D" id="1.10.1040.10">
    <property type="entry name" value="N-(1-d-carboxylethyl)-l-norvaline Dehydrogenase, domain 2"/>
    <property type="match status" value="1"/>
</dbReference>
<evidence type="ECO:0000256" key="4">
    <source>
        <dbReference type="ARBA" id="ARBA00048793"/>
    </source>
</evidence>
<dbReference type="PANTHER" id="PTHR38015:SF1">
    <property type="entry name" value="OPINE DEHYDROGENASE DOMAIN-CONTAINING PROTEIN"/>
    <property type="match status" value="1"/>
</dbReference>
<evidence type="ECO:0000256" key="3">
    <source>
        <dbReference type="ARBA" id="ARBA00022655"/>
    </source>
</evidence>
<dbReference type="OrthoDB" id="6135265at2"/>
<feature type="domain" description="Ketopantoate reductase N-terminal" evidence="6">
    <location>
        <begin position="7"/>
        <end position="133"/>
    </location>
</feature>
<dbReference type="InterPro" id="IPR036291">
    <property type="entry name" value="NAD(P)-bd_dom_sf"/>
</dbReference>
<dbReference type="RefSeq" id="WP_099913517.1">
    <property type="nucleotide sequence ID" value="NZ_AWWI01000179.1"/>
</dbReference>
<dbReference type="GO" id="GO:0015940">
    <property type="term" value="P:pantothenate biosynthetic process"/>
    <property type="evidence" value="ECO:0007669"/>
    <property type="project" value="UniProtKB-UniPathway"/>
</dbReference>
<comment type="catalytic activity">
    <reaction evidence="4">
        <text>(R)-pantoate + NADP(+) = 2-dehydropantoate + NADPH + H(+)</text>
        <dbReference type="Rhea" id="RHEA:16233"/>
        <dbReference type="ChEBI" id="CHEBI:11561"/>
        <dbReference type="ChEBI" id="CHEBI:15378"/>
        <dbReference type="ChEBI" id="CHEBI:15980"/>
        <dbReference type="ChEBI" id="CHEBI:57783"/>
        <dbReference type="ChEBI" id="CHEBI:58349"/>
        <dbReference type="EC" id="1.1.1.169"/>
    </reaction>
</comment>
<sequence>MSEAIRIGIAGAGGIAFGSAALLHQHGHDPMLWSPSGAGTEALKAAPLKAQGVIEAEFSPRVAASAKQLVEENDVLMIALPAYGHKAVMDALAPHIREGQQVIISSHASLGAVYLMQALAARNVHVPITAWGTTVVTGRRQDGPVVQVNTVRTLVDLCTVPETRADCAMAVCQRLFGDRFRSRDGLLAISLSNLNPQNHLGIALCNITRMEQGEVWSQGRNVTPKVGRLLEQLDLERLAIAETLGLSVRTIFEHFHLSFHVPIASISEMNQQMHAQGNGGTGPATADSRYVTEDVPYGLQLTAVLGRLAGKPATLHEAGIALFSAMYGVDFASENTLLNALKLDCFSLDDLRQAARTGMLQTTPDMVS</sequence>
<dbReference type="Pfam" id="PF02317">
    <property type="entry name" value="Octopine_DH"/>
    <property type="match status" value="1"/>
</dbReference>
<protein>
    <recommendedName>
        <fullName evidence="2">2-dehydropantoate 2-reductase</fullName>
    </recommendedName>
</protein>
<comment type="caution">
    <text evidence="7">The sequence shown here is derived from an EMBL/GenBank/DDBJ whole genome shotgun (WGS) entry which is preliminary data.</text>
</comment>
<evidence type="ECO:0000259" key="5">
    <source>
        <dbReference type="Pfam" id="PF02317"/>
    </source>
</evidence>
<comment type="pathway">
    <text evidence="1">Cofactor biosynthesis; (R)-pantothenate biosynthesis; (R)-pantoate from 3-methyl-2-oxobutanoate: step 2/2.</text>
</comment>
<dbReference type="EMBL" id="AWWI01000179">
    <property type="protein sequence ID" value="PIL14912.1"/>
    <property type="molecule type" value="Genomic_DNA"/>
</dbReference>
<dbReference type="Gene3D" id="3.40.50.720">
    <property type="entry name" value="NAD(P)-binding Rossmann-like Domain"/>
    <property type="match status" value="1"/>
</dbReference>
<evidence type="ECO:0000256" key="1">
    <source>
        <dbReference type="ARBA" id="ARBA00004994"/>
    </source>
</evidence>
<keyword evidence="3" id="KW-0566">Pantothenate biosynthesis</keyword>
<organism evidence="7 8">
    <name type="scientific">Puniceibacterium antarcticum</name>
    <dbReference type="NCBI Taxonomy" id="1206336"/>
    <lineage>
        <taxon>Bacteria</taxon>
        <taxon>Pseudomonadati</taxon>
        <taxon>Pseudomonadota</taxon>
        <taxon>Alphaproteobacteria</taxon>
        <taxon>Rhodobacterales</taxon>
        <taxon>Paracoccaceae</taxon>
        <taxon>Puniceibacterium</taxon>
    </lineage>
</organism>
<reference evidence="7 8" key="1">
    <citation type="submission" date="2013-09" db="EMBL/GenBank/DDBJ databases">
        <title>Genome sequencing of Phaeobacter antarcticus sp. nov. SM1211.</title>
        <authorList>
            <person name="Zhang X.-Y."/>
            <person name="Liu C."/>
            <person name="Chen X.-L."/>
            <person name="Xie B.-B."/>
            <person name="Qin Q.-L."/>
            <person name="Rong J.-C."/>
            <person name="Zhang Y.-Z."/>
        </authorList>
    </citation>
    <scope>NUCLEOTIDE SEQUENCE [LARGE SCALE GENOMIC DNA]</scope>
    <source>
        <strain evidence="7 8">SM1211</strain>
    </source>
</reference>
<dbReference type="SUPFAM" id="SSF51735">
    <property type="entry name" value="NAD(P)-binding Rossmann-fold domains"/>
    <property type="match status" value="1"/>
</dbReference>
<dbReference type="InterPro" id="IPR008927">
    <property type="entry name" value="6-PGluconate_DH-like_C_sf"/>
</dbReference>
<dbReference type="UniPathway" id="UPA00028">
    <property type="reaction ID" value="UER00004"/>
</dbReference>